<dbReference type="Gene3D" id="3.40.50.2000">
    <property type="entry name" value="Glycogen Phosphorylase B"/>
    <property type="match status" value="2"/>
</dbReference>
<dbReference type="CDD" id="cd03801">
    <property type="entry name" value="GT4_PimA-like"/>
    <property type="match status" value="1"/>
</dbReference>
<reference evidence="2 3" key="1">
    <citation type="submission" date="2018-06" db="EMBL/GenBank/DDBJ databases">
        <title>Genomic Encyclopedia of Type Strains, Phase IV (KMG-IV): sequencing the most valuable type-strain genomes for metagenomic binning, comparative biology and taxonomic classification.</title>
        <authorList>
            <person name="Goeker M."/>
        </authorList>
    </citation>
    <scope>NUCLEOTIDE SEQUENCE [LARGE SCALE GENOMIC DNA]</scope>
    <source>
        <strain evidence="2 3">DSM 24032</strain>
    </source>
</reference>
<dbReference type="PANTHER" id="PTHR45947">
    <property type="entry name" value="SULFOQUINOVOSYL TRANSFERASE SQD2"/>
    <property type="match status" value="1"/>
</dbReference>
<dbReference type="EMBL" id="QNRT01000003">
    <property type="protein sequence ID" value="RBP49624.1"/>
    <property type="molecule type" value="Genomic_DNA"/>
</dbReference>
<keyword evidence="2" id="KW-0808">Transferase</keyword>
<accession>A0A395JNH6</accession>
<sequence length="395" mass="44274">MAKKINILHIAPTPFFSDRGCHIRIEGIVRCLSNLGYENTVCTYHHGRDVATVDTRRITPIKNYTQTAAGPSKYKLWADWKLLWLTVSECRRAKPRAIHAHLHEGLMIGFIVKLLFFWRGIRLIADMQGSLVGELDAHGSFKKRPYLRWPTHLIERGLMWSADAIICSSSHSLEKIQSEFSIPHSKISLAQDGADHSAPLDPRRRKQLVELYELPSDKPIIVYSGALLDSKGLQELKDVIVGCQKVAALHWLIIGYPTGSLRLFLREHGLESSCTLTGQVDFETLPNLLRLADIAIDPKLSNAGEGSGKMLNYLASGLAVAAFDTQNNREFLPTGTPLAASSKDMVKLLLKLSSRAKIVEQLAANNFQHFEQHYSWSVTQRQLDQVYTSQLAEAQ</sequence>
<protein>
    <submittedName>
        <fullName evidence="2">Glycosyltransferase involved in cell wall biosynthesis</fullName>
    </submittedName>
</protein>
<dbReference type="RefSeq" id="WP_113954632.1">
    <property type="nucleotide sequence ID" value="NZ_QNRT01000003.1"/>
</dbReference>
<dbReference type="InterPro" id="IPR028098">
    <property type="entry name" value="Glyco_trans_4-like_N"/>
</dbReference>
<dbReference type="InterPro" id="IPR050194">
    <property type="entry name" value="Glycosyltransferase_grp1"/>
</dbReference>
<name>A0A395JNH6_9GAMM</name>
<dbReference type="Proteomes" id="UP000253083">
    <property type="component" value="Unassembled WGS sequence"/>
</dbReference>
<dbReference type="SUPFAM" id="SSF53756">
    <property type="entry name" value="UDP-Glycosyltransferase/glycogen phosphorylase"/>
    <property type="match status" value="1"/>
</dbReference>
<organism evidence="2 3">
    <name type="scientific">Arenicella xantha</name>
    <dbReference type="NCBI Taxonomy" id="644221"/>
    <lineage>
        <taxon>Bacteria</taxon>
        <taxon>Pseudomonadati</taxon>
        <taxon>Pseudomonadota</taxon>
        <taxon>Gammaproteobacteria</taxon>
        <taxon>Arenicellales</taxon>
        <taxon>Arenicellaceae</taxon>
        <taxon>Arenicella</taxon>
    </lineage>
</organism>
<evidence type="ECO:0000313" key="2">
    <source>
        <dbReference type="EMBL" id="RBP49624.1"/>
    </source>
</evidence>
<dbReference type="PANTHER" id="PTHR45947:SF3">
    <property type="entry name" value="SULFOQUINOVOSYL TRANSFERASE SQD2"/>
    <property type="match status" value="1"/>
</dbReference>
<gene>
    <name evidence="2" type="ORF">DFR28_10349</name>
</gene>
<feature type="domain" description="Glycosyltransferase subfamily 4-like N-terminal" evidence="1">
    <location>
        <begin position="20"/>
        <end position="187"/>
    </location>
</feature>
<evidence type="ECO:0000313" key="3">
    <source>
        <dbReference type="Proteomes" id="UP000253083"/>
    </source>
</evidence>
<dbReference type="Pfam" id="PF13579">
    <property type="entry name" value="Glyco_trans_4_4"/>
    <property type="match status" value="1"/>
</dbReference>
<proteinExistence type="predicted"/>
<comment type="caution">
    <text evidence="2">The sequence shown here is derived from an EMBL/GenBank/DDBJ whole genome shotgun (WGS) entry which is preliminary data.</text>
</comment>
<dbReference type="GO" id="GO:0016757">
    <property type="term" value="F:glycosyltransferase activity"/>
    <property type="evidence" value="ECO:0007669"/>
    <property type="project" value="TreeGrafter"/>
</dbReference>
<dbReference type="InParanoid" id="A0A395JNH6"/>
<keyword evidence="3" id="KW-1185">Reference proteome</keyword>
<evidence type="ECO:0000259" key="1">
    <source>
        <dbReference type="Pfam" id="PF13579"/>
    </source>
</evidence>
<dbReference type="OrthoDB" id="258796at2"/>
<dbReference type="AlphaFoldDB" id="A0A395JNH6"/>
<dbReference type="Pfam" id="PF13692">
    <property type="entry name" value="Glyco_trans_1_4"/>
    <property type="match status" value="1"/>
</dbReference>